<evidence type="ECO:0000259" key="4">
    <source>
        <dbReference type="Pfam" id="PF20009"/>
    </source>
</evidence>
<evidence type="ECO:0000256" key="2">
    <source>
        <dbReference type="SAM" id="SignalP"/>
    </source>
</evidence>
<proteinExistence type="predicted"/>
<keyword evidence="6" id="KW-1185">Reference proteome</keyword>
<dbReference type="Pfam" id="PF20009">
    <property type="entry name" value="GEVED"/>
    <property type="match status" value="1"/>
</dbReference>
<feature type="chain" id="PRO_5010371042" evidence="2">
    <location>
        <begin position="24"/>
        <end position="434"/>
    </location>
</feature>
<feature type="signal peptide" evidence="2">
    <location>
        <begin position="1"/>
        <end position="23"/>
    </location>
</feature>
<organism evidence="5 6">
    <name type="scientific">Stigmatella aurantiaca</name>
    <dbReference type="NCBI Taxonomy" id="41"/>
    <lineage>
        <taxon>Bacteria</taxon>
        <taxon>Pseudomonadati</taxon>
        <taxon>Myxococcota</taxon>
        <taxon>Myxococcia</taxon>
        <taxon>Myxococcales</taxon>
        <taxon>Cystobacterineae</taxon>
        <taxon>Archangiaceae</taxon>
        <taxon>Stigmatella</taxon>
    </lineage>
</organism>
<protein>
    <submittedName>
        <fullName evidence="5">IPT/TIG domain-containing protein</fullName>
    </submittedName>
</protein>
<keyword evidence="2" id="KW-0732">Signal</keyword>
<evidence type="ECO:0000313" key="5">
    <source>
        <dbReference type="EMBL" id="SEK40699.1"/>
    </source>
</evidence>
<dbReference type="CDD" id="cd00102">
    <property type="entry name" value="IPT"/>
    <property type="match status" value="1"/>
</dbReference>
<name>A0A1H7GRN0_STIAU</name>
<reference evidence="6" key="1">
    <citation type="submission" date="2016-10" db="EMBL/GenBank/DDBJ databases">
        <authorList>
            <person name="Varghese N."/>
            <person name="Submissions S."/>
        </authorList>
    </citation>
    <scope>NUCLEOTIDE SEQUENCE [LARGE SCALE GENOMIC DNA]</scope>
    <source>
        <strain evidence="6">DSM 17044</strain>
    </source>
</reference>
<dbReference type="Proteomes" id="UP000182719">
    <property type="component" value="Unassembled WGS sequence"/>
</dbReference>
<dbReference type="InterPro" id="IPR045474">
    <property type="entry name" value="GEVED"/>
</dbReference>
<evidence type="ECO:0000313" key="6">
    <source>
        <dbReference type="Proteomes" id="UP000182719"/>
    </source>
</evidence>
<dbReference type="EMBL" id="FOAP01000001">
    <property type="protein sequence ID" value="SEK40699.1"/>
    <property type="molecule type" value="Genomic_DNA"/>
</dbReference>
<feature type="domain" description="IPT/TIG" evidence="3">
    <location>
        <begin position="145"/>
        <end position="210"/>
    </location>
</feature>
<gene>
    <name evidence="5" type="ORF">SAMN05444354_101499</name>
</gene>
<dbReference type="InterPro" id="IPR013783">
    <property type="entry name" value="Ig-like_fold"/>
</dbReference>
<dbReference type="OrthoDB" id="9792152at2"/>
<evidence type="ECO:0000259" key="3">
    <source>
        <dbReference type="Pfam" id="PF01833"/>
    </source>
</evidence>
<dbReference type="InterPro" id="IPR014756">
    <property type="entry name" value="Ig_E-set"/>
</dbReference>
<accession>A0A1H7GRN0</accession>
<dbReference type="SUPFAM" id="SSF81296">
    <property type="entry name" value="E set domains"/>
    <property type="match status" value="1"/>
</dbReference>
<evidence type="ECO:0000256" key="1">
    <source>
        <dbReference type="SAM" id="MobiDB-lite"/>
    </source>
</evidence>
<dbReference type="Pfam" id="PF01833">
    <property type="entry name" value="TIG"/>
    <property type="match status" value="1"/>
</dbReference>
<dbReference type="Gene3D" id="2.60.40.10">
    <property type="entry name" value="Immunoglobulins"/>
    <property type="match status" value="1"/>
</dbReference>
<dbReference type="InterPro" id="IPR002909">
    <property type="entry name" value="IPT_dom"/>
</dbReference>
<feature type="domain" description="GEVED" evidence="4">
    <location>
        <begin position="300"/>
        <end position="381"/>
    </location>
</feature>
<sequence length="434" mass="45322">MMNKLAAAVLGLSFLWSGGTAHAYIYNERMCSYGATSPLWNVGSTMVVDFTAGATLSAPGTSAIPVDFYLSPTSTVTSSSIFLKTSLKATITSPGPSCSAMAHDTLSLPATTNGSCFALGNYYLIAKTGTSQLASLQGIQAVGHPTITGFSPLTAPVGGLVTLTGTSFDSQTAVYFNGVAAARSIVNATTLVAQVPSGATTGKIRVSRAGSTTTFCNLPQTSSATFTVDPYCLSTASYNSYGAIDYVASSEFTNNTIGLGTCPNYTNNTPYVVSATAGQVGKEIDIQFGSCGQPNYEKLFKMYVDWNGDNDFTDPGEFLIDAPSVSSDVLYTITLNIPTMVLPGTKRMRFIVAVHDDAGTNPESVFSCGAYNFGETEDYLLTIAPAPAFAPTARGSEQPHAELTVSRGEESPSVRLGTDATALPALRFTLPGQP</sequence>
<dbReference type="RefSeq" id="WP_083422979.1">
    <property type="nucleotide sequence ID" value="NZ_FOAP01000001.1"/>
</dbReference>
<dbReference type="AlphaFoldDB" id="A0A1H7GRN0"/>
<feature type="region of interest" description="Disordered" evidence="1">
    <location>
        <begin position="391"/>
        <end position="416"/>
    </location>
</feature>